<evidence type="ECO:0000259" key="2">
    <source>
        <dbReference type="PROSITE" id="PS51084"/>
    </source>
</evidence>
<proteinExistence type="predicted"/>
<dbReference type="InterPro" id="IPR011146">
    <property type="entry name" value="HIT-like"/>
</dbReference>
<dbReference type="SUPFAM" id="SSF54197">
    <property type="entry name" value="HIT-like"/>
    <property type="match status" value="1"/>
</dbReference>
<dbReference type="AlphaFoldDB" id="A0A8J2UMJ2"/>
<gene>
    <name evidence="3" type="ORF">GCM10007205_15750</name>
</gene>
<organism evidence="3 4">
    <name type="scientific">Oxalicibacterium flavum</name>
    <dbReference type="NCBI Taxonomy" id="179467"/>
    <lineage>
        <taxon>Bacteria</taxon>
        <taxon>Pseudomonadati</taxon>
        <taxon>Pseudomonadota</taxon>
        <taxon>Betaproteobacteria</taxon>
        <taxon>Burkholderiales</taxon>
        <taxon>Oxalobacteraceae</taxon>
        <taxon>Oxalicibacterium</taxon>
    </lineage>
</organism>
<dbReference type="InterPro" id="IPR036265">
    <property type="entry name" value="HIT-like_sf"/>
</dbReference>
<feature type="domain" description="HIT" evidence="2">
    <location>
        <begin position="7"/>
        <end position="108"/>
    </location>
</feature>
<evidence type="ECO:0000313" key="4">
    <source>
        <dbReference type="Proteomes" id="UP000620266"/>
    </source>
</evidence>
<sequence length="147" mass="16204">MSADIGAACELCTGEGGEVLFRNEQLRVVLIDDADYPGFCRVIWHAHVAEMTDLPPSDRSLLMRAVCQVEAALREVMQPQKINLASLGNMVPHLHWHVIPRYADDAHFPAPVWARSVRTAEDAALAQRRDLLPALRAAIARQVGCVA</sequence>
<comment type="caution">
    <text evidence="3">The sequence shown here is derived from an EMBL/GenBank/DDBJ whole genome shotgun (WGS) entry which is preliminary data.</text>
</comment>
<dbReference type="Pfam" id="PF01230">
    <property type="entry name" value="HIT"/>
    <property type="match status" value="1"/>
</dbReference>
<feature type="short sequence motif" description="Histidine triad motif" evidence="1">
    <location>
        <begin position="93"/>
        <end position="97"/>
    </location>
</feature>
<dbReference type="EMBL" id="BMCG01000003">
    <property type="protein sequence ID" value="GGC07430.1"/>
    <property type="molecule type" value="Genomic_DNA"/>
</dbReference>
<reference evidence="3" key="1">
    <citation type="journal article" date="2014" name="Int. J. Syst. Evol. Microbiol.">
        <title>Complete genome sequence of Corynebacterium casei LMG S-19264T (=DSM 44701T), isolated from a smear-ripened cheese.</title>
        <authorList>
            <consortium name="US DOE Joint Genome Institute (JGI-PGF)"/>
            <person name="Walter F."/>
            <person name="Albersmeier A."/>
            <person name="Kalinowski J."/>
            <person name="Ruckert C."/>
        </authorList>
    </citation>
    <scope>NUCLEOTIDE SEQUENCE</scope>
    <source>
        <strain evidence="3">CCM 7086</strain>
    </source>
</reference>
<dbReference type="PIRSF" id="PIRSF000714">
    <property type="entry name" value="HIT"/>
    <property type="match status" value="1"/>
</dbReference>
<dbReference type="Proteomes" id="UP000620266">
    <property type="component" value="Unassembled WGS sequence"/>
</dbReference>
<keyword evidence="4" id="KW-1185">Reference proteome</keyword>
<accession>A0A8J2UMJ2</accession>
<reference evidence="3" key="2">
    <citation type="submission" date="2020-09" db="EMBL/GenBank/DDBJ databases">
        <authorList>
            <person name="Sun Q."/>
            <person name="Sedlacek I."/>
        </authorList>
    </citation>
    <scope>NUCLEOTIDE SEQUENCE</scope>
    <source>
        <strain evidence="3">CCM 7086</strain>
    </source>
</reference>
<evidence type="ECO:0000313" key="3">
    <source>
        <dbReference type="EMBL" id="GGC07430.1"/>
    </source>
</evidence>
<name>A0A8J2UMJ2_9BURK</name>
<dbReference type="GO" id="GO:0003824">
    <property type="term" value="F:catalytic activity"/>
    <property type="evidence" value="ECO:0007669"/>
    <property type="project" value="InterPro"/>
</dbReference>
<dbReference type="Gene3D" id="3.30.428.10">
    <property type="entry name" value="HIT-like"/>
    <property type="match status" value="1"/>
</dbReference>
<evidence type="ECO:0000256" key="1">
    <source>
        <dbReference type="PROSITE-ProRule" id="PRU00464"/>
    </source>
</evidence>
<dbReference type="InterPro" id="IPR026026">
    <property type="entry name" value="HIT_Hint"/>
</dbReference>
<protein>
    <submittedName>
        <fullName evidence="3">HIT domain-containing protein</fullName>
    </submittedName>
</protein>
<dbReference type="RefSeq" id="WP_188395675.1">
    <property type="nucleotide sequence ID" value="NZ_BMCG01000003.1"/>
</dbReference>
<dbReference type="PROSITE" id="PS51084">
    <property type="entry name" value="HIT_2"/>
    <property type="match status" value="1"/>
</dbReference>